<feature type="compositionally biased region" description="Low complexity" evidence="1">
    <location>
        <begin position="29"/>
        <end position="44"/>
    </location>
</feature>
<protein>
    <submittedName>
        <fullName evidence="2">Uncharacterized protein</fullName>
    </submittedName>
</protein>
<dbReference type="AlphaFoldDB" id="A0AA40EKE2"/>
<dbReference type="EMBL" id="JAUKUD010000006">
    <property type="protein sequence ID" value="KAK0740967.1"/>
    <property type="molecule type" value="Genomic_DNA"/>
</dbReference>
<evidence type="ECO:0000313" key="3">
    <source>
        <dbReference type="Proteomes" id="UP001172155"/>
    </source>
</evidence>
<keyword evidence="3" id="KW-1185">Reference proteome</keyword>
<comment type="caution">
    <text evidence="2">The sequence shown here is derived from an EMBL/GenBank/DDBJ whole genome shotgun (WGS) entry which is preliminary data.</text>
</comment>
<evidence type="ECO:0000256" key="1">
    <source>
        <dbReference type="SAM" id="MobiDB-lite"/>
    </source>
</evidence>
<feature type="region of interest" description="Disordered" evidence="1">
    <location>
        <begin position="1"/>
        <end position="54"/>
    </location>
</feature>
<evidence type="ECO:0000313" key="2">
    <source>
        <dbReference type="EMBL" id="KAK0740967.1"/>
    </source>
</evidence>
<gene>
    <name evidence="2" type="ORF">B0T18DRAFT_221124</name>
</gene>
<name>A0AA40EKE2_9PEZI</name>
<proteinExistence type="predicted"/>
<accession>A0AA40EKE2</accession>
<sequence length="359" mass="39314">MSDEKKDAHPPPPPYTPYSGSGDATGTLQQSQESSGSGRQQQEECTTSKGSSSSLWRRILRRAQVSSQEPLRQQASNSSRHLPVVNAVAFPIANIPSISQAWKWHNGYRACGHGAMLAKLPLPSIPLTDVSPCSLDITCYPPQPTLAPQVVGARWQQIESVQLQFRSDRLAEILRAPPIPWRANLDNFCHSDKVSFAYYPYPIPFSTNQPESGKAQAYCHDDNHPATPCGISASFGGHTYGRTIVLARIRGGGDCCYWEVLLTITSRDGEWLASLSRADAAALVNLNSVASVVGWIYPERGSIKTGVMFYAKTFHQPGLEPSDLESHRCGQSSPLGAAYDEEMRQLVDDSIEMLIRGVD</sequence>
<dbReference type="Proteomes" id="UP001172155">
    <property type="component" value="Unassembled WGS sequence"/>
</dbReference>
<reference evidence="2" key="1">
    <citation type="submission" date="2023-06" db="EMBL/GenBank/DDBJ databases">
        <title>Genome-scale phylogeny and comparative genomics of the fungal order Sordariales.</title>
        <authorList>
            <consortium name="Lawrence Berkeley National Laboratory"/>
            <person name="Hensen N."/>
            <person name="Bonometti L."/>
            <person name="Westerberg I."/>
            <person name="Brannstrom I.O."/>
            <person name="Guillou S."/>
            <person name="Cros-Aarteil S."/>
            <person name="Calhoun S."/>
            <person name="Haridas S."/>
            <person name="Kuo A."/>
            <person name="Mondo S."/>
            <person name="Pangilinan J."/>
            <person name="Riley R."/>
            <person name="LaButti K."/>
            <person name="Andreopoulos B."/>
            <person name="Lipzen A."/>
            <person name="Chen C."/>
            <person name="Yanf M."/>
            <person name="Daum C."/>
            <person name="Ng V."/>
            <person name="Clum A."/>
            <person name="Steindorff A."/>
            <person name="Ohm R."/>
            <person name="Martin F."/>
            <person name="Silar P."/>
            <person name="Natvig D."/>
            <person name="Lalanne C."/>
            <person name="Gautier V."/>
            <person name="Ament-velasquez S.L."/>
            <person name="Kruys A."/>
            <person name="Hutchinson M.I."/>
            <person name="Powell A.J."/>
            <person name="Barry K."/>
            <person name="Miller A.N."/>
            <person name="Grigoriev I.V."/>
            <person name="Debuchy R."/>
            <person name="Gladieux P."/>
            <person name="Thoren M.H."/>
            <person name="Johannesson H."/>
        </authorList>
    </citation>
    <scope>NUCLEOTIDE SEQUENCE</scope>
    <source>
        <strain evidence="2">SMH3187-1</strain>
    </source>
</reference>
<organism evidence="2 3">
    <name type="scientific">Schizothecium vesticola</name>
    <dbReference type="NCBI Taxonomy" id="314040"/>
    <lineage>
        <taxon>Eukaryota</taxon>
        <taxon>Fungi</taxon>
        <taxon>Dikarya</taxon>
        <taxon>Ascomycota</taxon>
        <taxon>Pezizomycotina</taxon>
        <taxon>Sordariomycetes</taxon>
        <taxon>Sordariomycetidae</taxon>
        <taxon>Sordariales</taxon>
        <taxon>Schizotheciaceae</taxon>
        <taxon>Schizothecium</taxon>
    </lineage>
</organism>